<dbReference type="Pfam" id="PF13476">
    <property type="entry name" value="AAA_23"/>
    <property type="match status" value="1"/>
</dbReference>
<feature type="compositionally biased region" description="Polar residues" evidence="5">
    <location>
        <begin position="642"/>
        <end position="651"/>
    </location>
</feature>
<name>A0ABX0F4W7_9BACL</name>
<evidence type="ECO:0000256" key="5">
    <source>
        <dbReference type="SAM" id="MobiDB-lite"/>
    </source>
</evidence>
<evidence type="ECO:0000313" key="7">
    <source>
        <dbReference type="EMBL" id="NGZ74989.1"/>
    </source>
</evidence>
<feature type="coiled-coil region" evidence="4">
    <location>
        <begin position="177"/>
        <end position="281"/>
    </location>
</feature>
<evidence type="ECO:0000256" key="2">
    <source>
        <dbReference type="ARBA" id="ARBA00011322"/>
    </source>
</evidence>
<evidence type="ECO:0000256" key="4">
    <source>
        <dbReference type="SAM" id="Coils"/>
    </source>
</evidence>
<evidence type="ECO:0000256" key="1">
    <source>
        <dbReference type="ARBA" id="ARBA00006930"/>
    </source>
</evidence>
<dbReference type="EMBL" id="JAAFGS010000002">
    <property type="protein sequence ID" value="NGZ74989.1"/>
    <property type="molecule type" value="Genomic_DNA"/>
</dbReference>
<feature type="region of interest" description="Disordered" evidence="5">
    <location>
        <begin position="640"/>
        <end position="670"/>
    </location>
</feature>
<proteinExistence type="inferred from homology"/>
<feature type="compositionally biased region" description="Basic and acidic residues" evidence="5">
    <location>
        <begin position="653"/>
        <end position="670"/>
    </location>
</feature>
<dbReference type="SUPFAM" id="SSF52540">
    <property type="entry name" value="P-loop containing nucleoside triphosphate hydrolases"/>
    <property type="match status" value="2"/>
</dbReference>
<dbReference type="Proteomes" id="UP000800303">
    <property type="component" value="Unassembled WGS sequence"/>
</dbReference>
<dbReference type="RefSeq" id="WP_166273315.1">
    <property type="nucleotide sequence ID" value="NZ_JAAFGS010000002.1"/>
</dbReference>
<comment type="caution">
    <text evidence="7">The sequence shown here is derived from an EMBL/GenBank/DDBJ whole genome shotgun (WGS) entry which is preliminary data.</text>
</comment>
<keyword evidence="8" id="KW-1185">Reference proteome</keyword>
<reference evidence="7 8" key="1">
    <citation type="submission" date="2020-01" db="EMBL/GenBank/DDBJ databases">
        <title>Polyphasic characterisation and genomic insights into a novel alkali tolerant bacterium VR-M41.</title>
        <authorList>
            <person name="Vemuluri V.R."/>
        </authorList>
    </citation>
    <scope>NUCLEOTIDE SEQUENCE [LARGE SCALE GENOMIC DNA]</scope>
    <source>
        <strain evidence="7 8">VR-M41</strain>
    </source>
</reference>
<dbReference type="Gene3D" id="3.40.50.300">
    <property type="entry name" value="P-loop containing nucleotide triphosphate hydrolases"/>
    <property type="match status" value="2"/>
</dbReference>
<dbReference type="PANTHER" id="PTHR32114:SF2">
    <property type="entry name" value="ABC TRANSPORTER ABCH.3"/>
    <property type="match status" value="1"/>
</dbReference>
<comment type="subunit">
    <text evidence="2">Heterodimer of SbcC and SbcD.</text>
</comment>
<gene>
    <name evidence="7" type="ORF">GYN08_06645</name>
</gene>
<sequence>MLLESIKLFNFRQYYQEQYIEFSQSSTRNVTVIHGENGAGKTALLNAFMWCLYGTLNLPNGKNIINEHAISTALEDSEVEGSVTLKFTSNGKKYTLVRKVTAKKSLKDIYYHDPEVVLEYREDGQSEIITNPTVEIGRILPEDLRSYFFFDGERIDNLSKESGSADIKRAIKNIMGLEILERAISHTENARKKFRSDLKNVGDSKTANLIEEIEKLDQQMIDFQNQEKLQKENLRATNKQIKEVEDRLKQIEGAKHLQELRDQKTNQLEEIRGVIKDVRKKLTLLISKNGYLAFSHLVAQKAEAFVRSNKSQKPITGIKRHFIESLVENRTCICGAELTEGSSHWHHINNLMSKISNDQVENKTFDFMGDLKIITEKKKNLFSEMKQLKVEELSKLQEEKKLNEEIEEISLQLTGKDSEEIAELENRRIQLIEGKSEIDRKIGGIISKIEDITKQIQSKQFEQSKIDKIESRAKLTQKRMDTCEHLEKTMRKILNIREKLVRIQLQDKISSVYSQFLRKGYTLKLSDSYELNVLNNTGNIVGMSQGERQITSLSFIGAIVDIAREQFKKENKQDFDEGGIYPLVMDSPFGALDSDHRERIAKGIHKLADQVIVIVSTSQWKGEVENQMKTLIGKEYKLSYNDPRTSDQQYEFTKVEEEKRNGHEKENQEA</sequence>
<keyword evidence="4" id="KW-0175">Coiled coil</keyword>
<protein>
    <recommendedName>
        <fullName evidence="3">Nuclease SbcCD subunit C</fullName>
    </recommendedName>
</protein>
<organism evidence="7 8">
    <name type="scientific">Saccharibacillus alkalitolerans</name>
    <dbReference type="NCBI Taxonomy" id="2705290"/>
    <lineage>
        <taxon>Bacteria</taxon>
        <taxon>Bacillati</taxon>
        <taxon>Bacillota</taxon>
        <taxon>Bacilli</taxon>
        <taxon>Bacillales</taxon>
        <taxon>Paenibacillaceae</taxon>
        <taxon>Saccharibacillus</taxon>
    </lineage>
</organism>
<evidence type="ECO:0000259" key="6">
    <source>
        <dbReference type="Pfam" id="PF13476"/>
    </source>
</evidence>
<dbReference type="InterPro" id="IPR038729">
    <property type="entry name" value="Rad50/SbcC_AAA"/>
</dbReference>
<dbReference type="InterPro" id="IPR027417">
    <property type="entry name" value="P-loop_NTPase"/>
</dbReference>
<evidence type="ECO:0000313" key="8">
    <source>
        <dbReference type="Proteomes" id="UP000800303"/>
    </source>
</evidence>
<feature type="domain" description="Rad50/SbcC-type AAA" evidence="6">
    <location>
        <begin position="5"/>
        <end position="219"/>
    </location>
</feature>
<evidence type="ECO:0000256" key="3">
    <source>
        <dbReference type="ARBA" id="ARBA00013368"/>
    </source>
</evidence>
<dbReference type="PANTHER" id="PTHR32114">
    <property type="entry name" value="ABC TRANSPORTER ABCH.3"/>
    <property type="match status" value="1"/>
</dbReference>
<comment type="similarity">
    <text evidence="1">Belongs to the SMC family. SbcC subfamily.</text>
</comment>
<accession>A0ABX0F4W7</accession>